<dbReference type="InterPro" id="IPR055091">
    <property type="entry name" value="WelO5-like"/>
</dbReference>
<proteinExistence type="predicted"/>
<dbReference type="AlphaFoldDB" id="A0A1Y2S8R2"/>
<comment type="caution">
    <text evidence="1">The sequence shown here is derived from an EMBL/GenBank/DDBJ whole genome shotgun (WGS) entry which is preliminary data.</text>
</comment>
<dbReference type="STRING" id="351656.Xvie_03611"/>
<sequence length="257" mass="29933">MTRWITNDLCELTKENMDLLLDFKIPGILVRGFIDPEICQTVADRLVTKYGHMNDIPVNQQAICHNRYSHMKKSVYFFKKKRAEQEVSDIYRDLNINPVEQVIEALRRDTQRGVEIYHEEGYGDYFAGAFRSFKGHGKLHIDHAPSHIHQPWAVTQLKRQLSWNIYYTNYQGNGGELIIYDTVHSKENERLKVENDYCFPYDVLESSTHCKVKPEVGDLVIFNTQNFHEIMGHGQGCRISQTSFIGLDDDGCLRLWS</sequence>
<dbReference type="EMBL" id="MUBJ01000028">
    <property type="protein sequence ID" value="OTA14520.1"/>
    <property type="molecule type" value="Genomic_DNA"/>
</dbReference>
<dbReference type="Proteomes" id="UP000194350">
    <property type="component" value="Unassembled WGS sequence"/>
</dbReference>
<keyword evidence="2" id="KW-1185">Reference proteome</keyword>
<name>A0A1Y2S8R2_9GAMM</name>
<protein>
    <submittedName>
        <fullName evidence="1">Uncharacterized protein</fullName>
    </submittedName>
</protein>
<dbReference type="Pfam" id="PF22814">
    <property type="entry name" value="WelO5"/>
    <property type="match status" value="1"/>
</dbReference>
<dbReference type="OrthoDB" id="6532393at2"/>
<accession>A0A1Y2S8R2</accession>
<dbReference type="RefSeq" id="WP_086110512.1">
    <property type="nucleotide sequence ID" value="NZ_CAWNGD010000071.1"/>
</dbReference>
<dbReference type="Gene3D" id="2.60.120.620">
    <property type="entry name" value="q2cbj1_9rhob like domain"/>
    <property type="match status" value="1"/>
</dbReference>
<organism evidence="1 2">
    <name type="scientific">Xenorhabdus vietnamensis</name>
    <dbReference type="NCBI Taxonomy" id="351656"/>
    <lineage>
        <taxon>Bacteria</taxon>
        <taxon>Pseudomonadati</taxon>
        <taxon>Pseudomonadota</taxon>
        <taxon>Gammaproteobacteria</taxon>
        <taxon>Enterobacterales</taxon>
        <taxon>Morganellaceae</taxon>
        <taxon>Xenorhabdus</taxon>
    </lineage>
</organism>
<reference evidence="1 2" key="1">
    <citation type="submission" date="2016-10" db="EMBL/GenBank/DDBJ databases">
        <title>Systematic genetic and metabolomic analysis of Xenorhabdus and Photorhabdus spp., highlights the requirements for a dual symbiotic and pathogenic life style.</title>
        <authorList>
            <person name="Tobias N.J."/>
            <person name="Wolff H."/>
            <person name="Djahanschiri B."/>
            <person name="Pidot S.J."/>
            <person name="Stinear T.P."/>
            <person name="Ebersberger I."/>
            <person name="Bode H.B."/>
        </authorList>
    </citation>
    <scope>NUCLEOTIDE SEQUENCE [LARGE SCALE GENOMIC DNA]</scope>
    <source>
        <strain evidence="1 2">DSM 22392</strain>
    </source>
</reference>
<evidence type="ECO:0000313" key="2">
    <source>
        <dbReference type="Proteomes" id="UP000194350"/>
    </source>
</evidence>
<evidence type="ECO:0000313" key="1">
    <source>
        <dbReference type="EMBL" id="OTA14520.1"/>
    </source>
</evidence>
<gene>
    <name evidence="1" type="ORF">Xvie_03611</name>
</gene>